<organism evidence="2 3">
    <name type="scientific">Nephila pilipes</name>
    <name type="common">Giant wood spider</name>
    <name type="synonym">Nephila maculata</name>
    <dbReference type="NCBI Taxonomy" id="299642"/>
    <lineage>
        <taxon>Eukaryota</taxon>
        <taxon>Metazoa</taxon>
        <taxon>Ecdysozoa</taxon>
        <taxon>Arthropoda</taxon>
        <taxon>Chelicerata</taxon>
        <taxon>Arachnida</taxon>
        <taxon>Araneae</taxon>
        <taxon>Araneomorphae</taxon>
        <taxon>Entelegynae</taxon>
        <taxon>Araneoidea</taxon>
        <taxon>Nephilidae</taxon>
        <taxon>Nephila</taxon>
    </lineage>
</organism>
<name>A0A8X6NE79_NEPPI</name>
<dbReference type="EMBL" id="BMAW01056990">
    <property type="protein sequence ID" value="GFT08634.1"/>
    <property type="molecule type" value="Genomic_DNA"/>
</dbReference>
<protein>
    <submittedName>
        <fullName evidence="2">Uncharacterized protein</fullName>
    </submittedName>
</protein>
<keyword evidence="1" id="KW-0812">Transmembrane</keyword>
<gene>
    <name evidence="2" type="ORF">NPIL_161121</name>
</gene>
<dbReference type="Proteomes" id="UP000887013">
    <property type="component" value="Unassembled WGS sequence"/>
</dbReference>
<proteinExistence type="predicted"/>
<feature type="transmembrane region" description="Helical" evidence="1">
    <location>
        <begin position="6"/>
        <end position="27"/>
    </location>
</feature>
<keyword evidence="1" id="KW-1133">Transmembrane helix</keyword>
<evidence type="ECO:0000313" key="3">
    <source>
        <dbReference type="Proteomes" id="UP000887013"/>
    </source>
</evidence>
<reference evidence="2" key="1">
    <citation type="submission" date="2020-08" db="EMBL/GenBank/DDBJ databases">
        <title>Multicomponent nature underlies the extraordinary mechanical properties of spider dragline silk.</title>
        <authorList>
            <person name="Kono N."/>
            <person name="Nakamura H."/>
            <person name="Mori M."/>
            <person name="Yoshida Y."/>
            <person name="Ohtoshi R."/>
            <person name="Malay A.D."/>
            <person name="Moran D.A.P."/>
            <person name="Tomita M."/>
            <person name="Numata K."/>
            <person name="Arakawa K."/>
        </authorList>
    </citation>
    <scope>NUCLEOTIDE SEQUENCE</scope>
</reference>
<accession>A0A8X6NE79</accession>
<evidence type="ECO:0000313" key="2">
    <source>
        <dbReference type="EMBL" id="GFT08634.1"/>
    </source>
</evidence>
<keyword evidence="1" id="KW-0472">Membrane</keyword>
<evidence type="ECO:0000256" key="1">
    <source>
        <dbReference type="SAM" id="Phobius"/>
    </source>
</evidence>
<feature type="non-terminal residue" evidence="2">
    <location>
        <position position="1"/>
    </location>
</feature>
<sequence length="93" mass="10760">RIICIYLTLWVVGLAIMMLEGTTKIIVSPEKLQIRSMRAVWLIFCQNKRCVASMIWHRQSCDYVTIDLGFEDVDSENAQNNSHIRKLSDVRSS</sequence>
<keyword evidence="3" id="KW-1185">Reference proteome</keyword>
<dbReference type="AlphaFoldDB" id="A0A8X6NE79"/>
<comment type="caution">
    <text evidence="2">The sequence shown here is derived from an EMBL/GenBank/DDBJ whole genome shotgun (WGS) entry which is preliminary data.</text>
</comment>